<organism evidence="14 15">
    <name type="scientific">Candidatus Manganitrophus noduliformans</name>
    <dbReference type="NCBI Taxonomy" id="2606439"/>
    <lineage>
        <taxon>Bacteria</taxon>
        <taxon>Pseudomonadati</taxon>
        <taxon>Nitrospirota</taxon>
        <taxon>Nitrospiria</taxon>
        <taxon>Candidatus Troglogloeales</taxon>
        <taxon>Candidatus Manganitrophaceae</taxon>
        <taxon>Candidatus Manganitrophus</taxon>
    </lineage>
</organism>
<dbReference type="GO" id="GO:0006355">
    <property type="term" value="P:regulation of DNA-templated transcription"/>
    <property type="evidence" value="ECO:0007669"/>
    <property type="project" value="InterPro"/>
</dbReference>
<dbReference type="InterPro" id="IPR003018">
    <property type="entry name" value="GAF"/>
</dbReference>
<keyword evidence="6" id="KW-0418">Kinase</keyword>
<dbReference type="SMART" id="SM00091">
    <property type="entry name" value="PAS"/>
    <property type="match status" value="2"/>
</dbReference>
<accession>A0A7X6DUS4</accession>
<dbReference type="InterPro" id="IPR000700">
    <property type="entry name" value="PAS-assoc_C"/>
</dbReference>
<dbReference type="InterPro" id="IPR036097">
    <property type="entry name" value="HisK_dim/P_sf"/>
</dbReference>
<evidence type="ECO:0000256" key="3">
    <source>
        <dbReference type="ARBA" id="ARBA00022553"/>
    </source>
</evidence>
<dbReference type="NCBIfam" id="TIGR00229">
    <property type="entry name" value="sensory_box"/>
    <property type="match status" value="2"/>
</dbReference>
<dbReference type="Gene3D" id="1.10.287.130">
    <property type="match status" value="1"/>
</dbReference>
<evidence type="ECO:0000256" key="6">
    <source>
        <dbReference type="ARBA" id="ARBA00022777"/>
    </source>
</evidence>
<proteinExistence type="predicted"/>
<evidence type="ECO:0000256" key="9">
    <source>
        <dbReference type="PROSITE-ProRule" id="PRU00169"/>
    </source>
</evidence>
<dbReference type="SUPFAM" id="SSF47384">
    <property type="entry name" value="Homodimeric domain of signal transducing histidine kinase"/>
    <property type="match status" value="1"/>
</dbReference>
<gene>
    <name evidence="14" type="ORF">MNODULE_23845</name>
</gene>
<dbReference type="PROSITE" id="PS50109">
    <property type="entry name" value="HIS_KIN"/>
    <property type="match status" value="1"/>
</dbReference>
<feature type="modified residue" description="4-aspartylphosphate" evidence="9">
    <location>
        <position position="888"/>
    </location>
</feature>
<feature type="domain" description="Histidine kinase" evidence="10">
    <location>
        <begin position="599"/>
        <end position="816"/>
    </location>
</feature>
<dbReference type="InterPro" id="IPR035965">
    <property type="entry name" value="PAS-like_dom_sf"/>
</dbReference>
<evidence type="ECO:0000259" key="11">
    <source>
        <dbReference type="PROSITE" id="PS50110"/>
    </source>
</evidence>
<dbReference type="InterPro" id="IPR003594">
    <property type="entry name" value="HATPase_dom"/>
</dbReference>
<feature type="domain" description="PAS" evidence="12">
    <location>
        <begin position="176"/>
        <end position="247"/>
    </location>
</feature>
<dbReference type="SUPFAM" id="SSF55785">
    <property type="entry name" value="PYP-like sensor domain (PAS domain)"/>
    <property type="match status" value="2"/>
</dbReference>
<dbReference type="Pfam" id="PF02518">
    <property type="entry name" value="HATPase_c"/>
    <property type="match status" value="1"/>
</dbReference>
<evidence type="ECO:0000256" key="8">
    <source>
        <dbReference type="ARBA" id="ARBA00023012"/>
    </source>
</evidence>
<dbReference type="PROSITE" id="PS50113">
    <property type="entry name" value="PAC"/>
    <property type="match status" value="1"/>
</dbReference>
<keyword evidence="8" id="KW-0902">Two-component regulatory system</keyword>
<dbReference type="RefSeq" id="WP_168063754.1">
    <property type="nucleotide sequence ID" value="NZ_VTOW01000012.1"/>
</dbReference>
<protein>
    <recommendedName>
        <fullName evidence="2">histidine kinase</fullName>
        <ecNumber evidence="2">2.7.13.3</ecNumber>
    </recommendedName>
</protein>
<comment type="caution">
    <text evidence="14">The sequence shown here is derived from an EMBL/GenBank/DDBJ whole genome shotgun (WGS) entry which is preliminary data.</text>
</comment>
<keyword evidence="5" id="KW-0547">Nucleotide-binding</keyword>
<evidence type="ECO:0000313" key="15">
    <source>
        <dbReference type="Proteomes" id="UP000534783"/>
    </source>
</evidence>
<feature type="domain" description="Response regulatory" evidence="11">
    <location>
        <begin position="834"/>
        <end position="954"/>
    </location>
</feature>
<dbReference type="InterPro" id="IPR003661">
    <property type="entry name" value="HisK_dim/P_dom"/>
</dbReference>
<dbReference type="EMBL" id="VTOW01000012">
    <property type="protein sequence ID" value="NKE73787.1"/>
    <property type="molecule type" value="Genomic_DNA"/>
</dbReference>
<dbReference type="Gene3D" id="3.30.565.10">
    <property type="entry name" value="Histidine kinase-like ATPase, C-terminal domain"/>
    <property type="match status" value="1"/>
</dbReference>
<evidence type="ECO:0000259" key="13">
    <source>
        <dbReference type="PROSITE" id="PS50113"/>
    </source>
</evidence>
<dbReference type="SMART" id="SM00388">
    <property type="entry name" value="HisKA"/>
    <property type="match status" value="1"/>
</dbReference>
<dbReference type="Pfam" id="PF00989">
    <property type="entry name" value="PAS"/>
    <property type="match status" value="1"/>
</dbReference>
<name>A0A7X6DUS4_9BACT</name>
<evidence type="ECO:0000259" key="12">
    <source>
        <dbReference type="PROSITE" id="PS50112"/>
    </source>
</evidence>
<dbReference type="InterPro" id="IPR011006">
    <property type="entry name" value="CheY-like_superfamily"/>
</dbReference>
<dbReference type="Gene3D" id="3.30.450.40">
    <property type="match status" value="2"/>
</dbReference>
<dbReference type="InterPro" id="IPR000014">
    <property type="entry name" value="PAS"/>
</dbReference>
<dbReference type="GO" id="GO:0000155">
    <property type="term" value="F:phosphorelay sensor kinase activity"/>
    <property type="evidence" value="ECO:0007669"/>
    <property type="project" value="InterPro"/>
</dbReference>
<dbReference type="Pfam" id="PF01590">
    <property type="entry name" value="GAF"/>
    <property type="match status" value="1"/>
</dbReference>
<keyword evidence="4" id="KW-0808">Transferase</keyword>
<dbReference type="Pfam" id="PF13426">
    <property type="entry name" value="PAS_9"/>
    <property type="match status" value="1"/>
</dbReference>
<dbReference type="CDD" id="cd00082">
    <property type="entry name" value="HisKA"/>
    <property type="match status" value="1"/>
</dbReference>
<dbReference type="SUPFAM" id="SSF52172">
    <property type="entry name" value="CheY-like"/>
    <property type="match status" value="1"/>
</dbReference>
<dbReference type="PROSITE" id="PS50110">
    <property type="entry name" value="RESPONSE_REGULATORY"/>
    <property type="match status" value="1"/>
</dbReference>
<keyword evidence="15" id="KW-1185">Reference proteome</keyword>
<feature type="domain" description="PAS" evidence="12">
    <location>
        <begin position="456"/>
        <end position="529"/>
    </location>
</feature>
<keyword evidence="7" id="KW-0067">ATP-binding</keyword>
<dbReference type="PRINTS" id="PR00344">
    <property type="entry name" value="BCTRLSENSOR"/>
</dbReference>
<dbReference type="PANTHER" id="PTHR43065:SF42">
    <property type="entry name" value="TWO-COMPONENT SENSOR PPRA"/>
    <property type="match status" value="1"/>
</dbReference>
<evidence type="ECO:0000313" key="14">
    <source>
        <dbReference type="EMBL" id="NKE73787.1"/>
    </source>
</evidence>
<dbReference type="InterPro" id="IPR001789">
    <property type="entry name" value="Sig_transdc_resp-reg_receiver"/>
</dbReference>
<dbReference type="InterPro" id="IPR029016">
    <property type="entry name" value="GAF-like_dom_sf"/>
</dbReference>
<dbReference type="Gene3D" id="3.30.450.20">
    <property type="entry name" value="PAS domain"/>
    <property type="match status" value="2"/>
</dbReference>
<dbReference type="CDD" id="cd00130">
    <property type="entry name" value="PAS"/>
    <property type="match status" value="2"/>
</dbReference>
<dbReference type="PANTHER" id="PTHR43065">
    <property type="entry name" value="SENSOR HISTIDINE KINASE"/>
    <property type="match status" value="1"/>
</dbReference>
<evidence type="ECO:0000256" key="5">
    <source>
        <dbReference type="ARBA" id="ARBA00022741"/>
    </source>
</evidence>
<dbReference type="InterPro" id="IPR004358">
    <property type="entry name" value="Sig_transdc_His_kin-like_C"/>
</dbReference>
<dbReference type="Pfam" id="PF00072">
    <property type="entry name" value="Response_reg"/>
    <property type="match status" value="1"/>
</dbReference>
<dbReference type="EC" id="2.7.13.3" evidence="2"/>
<dbReference type="SUPFAM" id="SSF55874">
    <property type="entry name" value="ATPase domain of HSP90 chaperone/DNA topoisomerase II/histidine kinase"/>
    <property type="match status" value="1"/>
</dbReference>
<dbReference type="SMART" id="SM00448">
    <property type="entry name" value="REC"/>
    <property type="match status" value="1"/>
</dbReference>
<reference evidence="14 15" key="1">
    <citation type="journal article" date="2020" name="Nature">
        <title>Bacterial chemolithoautotrophy via manganese oxidation.</title>
        <authorList>
            <person name="Yu H."/>
            <person name="Leadbetter J.R."/>
        </authorList>
    </citation>
    <scope>NUCLEOTIDE SEQUENCE [LARGE SCALE GENOMIC DNA]</scope>
    <source>
        <strain evidence="14 15">Mn-1</strain>
    </source>
</reference>
<dbReference type="InterPro" id="IPR013767">
    <property type="entry name" value="PAS_fold"/>
</dbReference>
<dbReference type="CDD" id="cd17546">
    <property type="entry name" value="REC_hyHK_CKI1_RcsC-like"/>
    <property type="match status" value="1"/>
</dbReference>
<dbReference type="InterPro" id="IPR036890">
    <property type="entry name" value="HATPase_C_sf"/>
</dbReference>
<dbReference type="PROSITE" id="PS50112">
    <property type="entry name" value="PAS"/>
    <property type="match status" value="2"/>
</dbReference>
<comment type="catalytic activity">
    <reaction evidence="1">
        <text>ATP + protein L-histidine = ADP + protein N-phospho-L-histidine.</text>
        <dbReference type="EC" id="2.7.13.3"/>
    </reaction>
</comment>
<dbReference type="GO" id="GO:0005524">
    <property type="term" value="F:ATP binding"/>
    <property type="evidence" value="ECO:0007669"/>
    <property type="project" value="UniProtKB-KW"/>
</dbReference>
<dbReference type="Gene3D" id="3.40.50.2300">
    <property type="match status" value="1"/>
</dbReference>
<dbReference type="SMART" id="SM00387">
    <property type="entry name" value="HATPase_c"/>
    <property type="match status" value="1"/>
</dbReference>
<evidence type="ECO:0000256" key="2">
    <source>
        <dbReference type="ARBA" id="ARBA00012438"/>
    </source>
</evidence>
<sequence length="956" mass="105779">MKPPFPHNEAERIDILRQYQILDTPPESAFDEITLLVSKICGTPIALIALVDSERVWFKSKVGLTIPETARDFSICAHTTLQPNLLIVSNVLSDARFADNPLVPYDPNVRFYAGVPLKTPTGLALGTVCAIDCIPRQLDSKQNDLLQILGRHTATLLDLRRELAEYSRTKEALDTPEAQYRSLFKHNPQPMWIYDIETLSFLAVNEAAIQHYGYSREEFLSMTIKEISPPEEIPSLLENIAKAPEGLDRAGLWRHRKKDGTIIDVGITSHTLRFSGRRAKLVLANDVTERKRAGEALREIEQGVSAATGEMFFRSLVTHLTRVLGADYAFVGEVLKEKEGVIRTIAVCSDDVIVENFEYLLAGAPCEQVVGKVLRSYPQGVGDIFPKSHLMTGKRIESYIGAPLFDSAQHPLGLLSVMRRNPIGDVKTAESIVQIFAARAATELERKRAEEALAAEKERLAVTLRSIGDGVITTDVEGRILLINKVAEILTGWSQEEARGRPLEEVFHVIEEKTGRPIENPAAKVLQSRITIESVNHTILLSRDGTKRFITDSADPIWDNQSRIIGVVLAFRDVTQKLKMEEDLLRTSKLEAIGLLAGGIAHDFNNILTAILGNLSLIKISMDCKDPLHKRVSDAETASFRARDLAQQLLTFAKGGTPLKRAMSIKKFLEDSIQFALRGSNVHAVTLIADDLWPVEIDEGQINQVINNLVINAQQAMPQGGTIEVRAENYLAVGTENQFPLPPGPYAKISIRDFGTGISREHLPKIFDPYFTTKQRGSGLGLPTSYSIIKKHDGYITVDSEVGEGSTFSIYLPGSSHGIEPERKLEAPLLGRGKVLIMDDDEAVREVAGEILRFLGYQVEYAKDGSEAIACYQEASSSGQPFDLVIMDLTIPGKMGGKEAMQRLLEIDPHVKAIVSSGYSNSPVMANYLKYGFKGVITKPYTIEQVSKTINRLIEL</sequence>
<evidence type="ECO:0000256" key="1">
    <source>
        <dbReference type="ARBA" id="ARBA00000085"/>
    </source>
</evidence>
<evidence type="ECO:0000256" key="4">
    <source>
        <dbReference type="ARBA" id="ARBA00022679"/>
    </source>
</evidence>
<dbReference type="Proteomes" id="UP000534783">
    <property type="component" value="Unassembled WGS sequence"/>
</dbReference>
<dbReference type="InterPro" id="IPR005467">
    <property type="entry name" value="His_kinase_dom"/>
</dbReference>
<dbReference type="SUPFAM" id="SSF55781">
    <property type="entry name" value="GAF domain-like"/>
    <property type="match status" value="2"/>
</dbReference>
<keyword evidence="3 9" id="KW-0597">Phosphoprotein</keyword>
<feature type="domain" description="PAC" evidence="13">
    <location>
        <begin position="533"/>
        <end position="586"/>
    </location>
</feature>
<evidence type="ECO:0000259" key="10">
    <source>
        <dbReference type="PROSITE" id="PS50109"/>
    </source>
</evidence>
<evidence type="ECO:0000256" key="7">
    <source>
        <dbReference type="ARBA" id="ARBA00022840"/>
    </source>
</evidence>
<dbReference type="SMART" id="SM00065">
    <property type="entry name" value="GAF"/>
    <property type="match status" value="2"/>
</dbReference>
<dbReference type="AlphaFoldDB" id="A0A7X6DUS4"/>